<dbReference type="Proteomes" id="UP001385951">
    <property type="component" value="Unassembled WGS sequence"/>
</dbReference>
<name>A0AAW0G141_9APHY</name>
<evidence type="ECO:0000313" key="1">
    <source>
        <dbReference type="EMBL" id="KAK7687028.1"/>
    </source>
</evidence>
<organism evidence="1 2">
    <name type="scientific">Cerrena zonata</name>
    <dbReference type="NCBI Taxonomy" id="2478898"/>
    <lineage>
        <taxon>Eukaryota</taxon>
        <taxon>Fungi</taxon>
        <taxon>Dikarya</taxon>
        <taxon>Basidiomycota</taxon>
        <taxon>Agaricomycotina</taxon>
        <taxon>Agaricomycetes</taxon>
        <taxon>Polyporales</taxon>
        <taxon>Cerrenaceae</taxon>
        <taxon>Cerrena</taxon>
    </lineage>
</organism>
<dbReference type="AlphaFoldDB" id="A0AAW0G141"/>
<keyword evidence="2" id="KW-1185">Reference proteome</keyword>
<dbReference type="EMBL" id="JASBNA010000014">
    <property type="protein sequence ID" value="KAK7687028.1"/>
    <property type="molecule type" value="Genomic_DNA"/>
</dbReference>
<evidence type="ECO:0000313" key="2">
    <source>
        <dbReference type="Proteomes" id="UP001385951"/>
    </source>
</evidence>
<comment type="caution">
    <text evidence="1">The sequence shown here is derived from an EMBL/GenBank/DDBJ whole genome shotgun (WGS) entry which is preliminary data.</text>
</comment>
<reference evidence="1 2" key="1">
    <citation type="submission" date="2022-09" db="EMBL/GenBank/DDBJ databases">
        <authorList>
            <person name="Palmer J.M."/>
        </authorList>
    </citation>
    <scope>NUCLEOTIDE SEQUENCE [LARGE SCALE GENOMIC DNA]</scope>
    <source>
        <strain evidence="1 2">DSM 7382</strain>
    </source>
</reference>
<proteinExistence type="predicted"/>
<sequence length="154" mass="17148">MSAVVSPNLGIVPRSELNIIPGRPNTRRPTRPIRQLSYSESNLQPAQLRHTSVFSLYVFCSRDMFVPAINSFSNVFRLQGIVTLLTWRGGCTTILPSLDIRSVIHTERAYSLRNTILPLDQGKEPRSEVAAFQPSDAKSQWAACNPSVSRCAPH</sequence>
<protein>
    <submittedName>
        <fullName evidence="1">Uncharacterized protein</fullName>
    </submittedName>
</protein>
<gene>
    <name evidence="1" type="ORF">QCA50_009528</name>
</gene>
<accession>A0AAW0G141</accession>